<protein>
    <recommendedName>
        <fullName evidence="4">Dirigent protein</fullName>
    </recommendedName>
</protein>
<dbReference type="EMBL" id="KV784356">
    <property type="protein sequence ID" value="OEU19114.1"/>
    <property type="molecule type" value="Genomic_DNA"/>
</dbReference>
<evidence type="ECO:0008006" key="4">
    <source>
        <dbReference type="Google" id="ProtNLM"/>
    </source>
</evidence>
<proteinExistence type="predicted"/>
<dbReference type="Proteomes" id="UP000095751">
    <property type="component" value="Unassembled WGS sequence"/>
</dbReference>
<reference evidence="2 3" key="1">
    <citation type="submission" date="2016-09" db="EMBL/GenBank/DDBJ databases">
        <title>Extensive genetic diversity and differential bi-allelic expression allows diatom success in the polar Southern Ocean.</title>
        <authorList>
            <consortium name="DOE Joint Genome Institute"/>
            <person name="Mock T."/>
            <person name="Otillar R.P."/>
            <person name="Strauss J."/>
            <person name="Dupont C."/>
            <person name="Frickenhaus S."/>
            <person name="Maumus F."/>
            <person name="Mcmullan M."/>
            <person name="Sanges R."/>
            <person name="Schmutz J."/>
            <person name="Toseland A."/>
            <person name="Valas R."/>
            <person name="Veluchamy A."/>
            <person name="Ward B.J."/>
            <person name="Allen A."/>
            <person name="Barry K."/>
            <person name="Falciatore A."/>
            <person name="Ferrante M."/>
            <person name="Fortunato A.E."/>
            <person name="Gloeckner G."/>
            <person name="Gruber A."/>
            <person name="Hipkin R."/>
            <person name="Janech M."/>
            <person name="Kroth P."/>
            <person name="Leese F."/>
            <person name="Lindquist E."/>
            <person name="Lyon B.R."/>
            <person name="Martin J."/>
            <person name="Mayer C."/>
            <person name="Parker M."/>
            <person name="Quesneville H."/>
            <person name="Raymond J."/>
            <person name="Uhlig C."/>
            <person name="Valentin K.U."/>
            <person name="Worden A.Z."/>
            <person name="Armbrust E.V."/>
            <person name="Bowler C."/>
            <person name="Green B."/>
            <person name="Moulton V."/>
            <person name="Van Oosterhout C."/>
            <person name="Grigoriev I."/>
        </authorList>
    </citation>
    <scope>NUCLEOTIDE SEQUENCE [LARGE SCALE GENOMIC DNA]</scope>
    <source>
        <strain evidence="2 3">CCMP1102</strain>
    </source>
</reference>
<name>A0A1E7FLV9_9STRA</name>
<dbReference type="InParanoid" id="A0A1E7FLV9"/>
<feature type="region of interest" description="Disordered" evidence="1">
    <location>
        <begin position="79"/>
        <end position="103"/>
    </location>
</feature>
<dbReference type="KEGG" id="fcy:FRACYDRAFT_237407"/>
<dbReference type="AlphaFoldDB" id="A0A1E7FLV9"/>
<organism evidence="2 3">
    <name type="scientific">Fragilariopsis cylindrus CCMP1102</name>
    <dbReference type="NCBI Taxonomy" id="635003"/>
    <lineage>
        <taxon>Eukaryota</taxon>
        <taxon>Sar</taxon>
        <taxon>Stramenopiles</taxon>
        <taxon>Ochrophyta</taxon>
        <taxon>Bacillariophyta</taxon>
        <taxon>Bacillariophyceae</taxon>
        <taxon>Bacillariophycidae</taxon>
        <taxon>Bacillariales</taxon>
        <taxon>Bacillariaceae</taxon>
        <taxon>Fragilariopsis</taxon>
    </lineage>
</organism>
<feature type="region of interest" description="Disordered" evidence="1">
    <location>
        <begin position="200"/>
        <end position="279"/>
    </location>
</feature>
<evidence type="ECO:0000313" key="2">
    <source>
        <dbReference type="EMBL" id="OEU19114.1"/>
    </source>
</evidence>
<dbReference type="OrthoDB" id="43764at2759"/>
<keyword evidence="3" id="KW-1185">Reference proteome</keyword>
<evidence type="ECO:0000313" key="3">
    <source>
        <dbReference type="Proteomes" id="UP000095751"/>
    </source>
</evidence>
<accession>A0A1E7FLV9</accession>
<sequence length="414" mass="45600">MMFIRERRQKRQQQGKHTDTMTMLLVILAAAVLCCSTFQSFLVFVEGGIIKGFNRDKMPVNVEDVLHTFDRAQLFHKQREQRHLQNQEQNQNQEEFGEEDGEEFEVEVFDNNEDVEVEEDMTEEEAPEVEDMTEEEFEFDVAIENQVDIEDEDEGIGSDIPVVSEILASGATVSSNVNNNEQQRDNLDEFKEIQASAGATVSSNANNNANNNANKNNNNNVNNNANANKNNNNNANANKNNNNNANKNNNNNASKNNVVNSNANTGPRGGQEDPSPNLQPTEISFMIIMDDFNYSNDAANVEDIGIGTKFAFQGRIVTKAEELGTAVGTCTVTSNIKNELSYCEIYHKIDTDNFGGFGIVQVAGTADEVGGRLLITGTGGSLSSSNASSMSKGYSMVQFDPAGNPVLYVLLKLF</sequence>
<feature type="compositionally biased region" description="Low complexity" evidence="1">
    <location>
        <begin position="201"/>
        <end position="264"/>
    </location>
</feature>
<evidence type="ECO:0000256" key="1">
    <source>
        <dbReference type="SAM" id="MobiDB-lite"/>
    </source>
</evidence>
<gene>
    <name evidence="2" type="ORF">FRACYDRAFT_237407</name>
</gene>